<dbReference type="FunFam" id="3.40.50.720:FF:000084">
    <property type="entry name" value="Short-chain dehydrogenase reductase"/>
    <property type="match status" value="1"/>
</dbReference>
<protein>
    <submittedName>
        <fullName evidence="3">NAD(P)-dependent dehydrogenase (Short-subunit alcohol dehydrogenase family)</fullName>
    </submittedName>
</protein>
<gene>
    <name evidence="3" type="ORF">HNR22_001478</name>
</gene>
<dbReference type="CDD" id="cd05233">
    <property type="entry name" value="SDR_c"/>
    <property type="match status" value="1"/>
</dbReference>
<keyword evidence="4" id="KW-1185">Reference proteome</keyword>
<evidence type="ECO:0000313" key="3">
    <source>
        <dbReference type="EMBL" id="NYH41751.1"/>
    </source>
</evidence>
<dbReference type="PANTHER" id="PTHR43477">
    <property type="entry name" value="DIHYDROANTICAPSIN 7-DEHYDROGENASE"/>
    <property type="match status" value="1"/>
</dbReference>
<dbReference type="PROSITE" id="PS51257">
    <property type="entry name" value="PROKAR_LIPOPROTEIN"/>
    <property type="match status" value="1"/>
</dbReference>
<reference evidence="3 4" key="1">
    <citation type="submission" date="2020-07" db="EMBL/GenBank/DDBJ databases">
        <title>Sequencing the genomes of 1000 actinobacteria strains.</title>
        <authorList>
            <person name="Klenk H.-P."/>
        </authorList>
    </citation>
    <scope>NUCLEOTIDE SEQUENCE [LARGE SCALE GENOMIC DNA]</scope>
    <source>
        <strain evidence="3 4">DSM 45876</strain>
    </source>
</reference>
<dbReference type="GO" id="GO:0016491">
    <property type="term" value="F:oxidoreductase activity"/>
    <property type="evidence" value="ECO:0007669"/>
    <property type="project" value="UniProtKB-KW"/>
</dbReference>
<dbReference type="SUPFAM" id="SSF51735">
    <property type="entry name" value="NAD(P)-binding Rossmann-fold domains"/>
    <property type="match status" value="1"/>
</dbReference>
<sequence>MRCDGLVAVVTGGGSGIGQACVRAFVAAGARVGVLDLDLSGLPDDPYVHGVRADVADRSSLSRAVASVAEAFGGIDILVNNAGISAVGTVEENDDEQWSRVLDVNVTGVARTSAVALPYLRRSSSAAIVNISSIAATVGLPRRALYSASKGAVHALTLAMAADLVTEGVRVNCVAPGTVDTPWVARLLAGAADPTAEKRQLASRQPTGRLVTADEVAAAVVYLASPSTGSVTGASLAVDGGMSGLRLPAQVPPAAGQARSAGSGA</sequence>
<comment type="similarity">
    <text evidence="1">Belongs to the short-chain dehydrogenases/reductases (SDR) family.</text>
</comment>
<dbReference type="EMBL" id="JACCHK010000001">
    <property type="protein sequence ID" value="NYH41751.1"/>
    <property type="molecule type" value="Genomic_DNA"/>
</dbReference>
<name>A0A7Y9WY88_9ACTN</name>
<organism evidence="3 4">
    <name type="scientific">Micromonospora jinlongensis</name>
    <dbReference type="NCBI Taxonomy" id="1287877"/>
    <lineage>
        <taxon>Bacteria</taxon>
        <taxon>Bacillati</taxon>
        <taxon>Actinomycetota</taxon>
        <taxon>Actinomycetes</taxon>
        <taxon>Micromonosporales</taxon>
        <taxon>Micromonosporaceae</taxon>
        <taxon>Micromonospora</taxon>
    </lineage>
</organism>
<dbReference type="Pfam" id="PF13561">
    <property type="entry name" value="adh_short_C2"/>
    <property type="match status" value="1"/>
</dbReference>
<dbReference type="Gene3D" id="3.40.50.720">
    <property type="entry name" value="NAD(P)-binding Rossmann-like Domain"/>
    <property type="match status" value="1"/>
</dbReference>
<dbReference type="InterPro" id="IPR020904">
    <property type="entry name" value="Sc_DH/Rdtase_CS"/>
</dbReference>
<evidence type="ECO:0000256" key="2">
    <source>
        <dbReference type="ARBA" id="ARBA00023002"/>
    </source>
</evidence>
<proteinExistence type="inferred from homology"/>
<accession>A0A7Y9WY88</accession>
<dbReference type="PRINTS" id="PR00081">
    <property type="entry name" value="GDHRDH"/>
</dbReference>
<dbReference type="PROSITE" id="PS00061">
    <property type="entry name" value="ADH_SHORT"/>
    <property type="match status" value="1"/>
</dbReference>
<dbReference type="AlphaFoldDB" id="A0A7Y9WY88"/>
<evidence type="ECO:0000313" key="4">
    <source>
        <dbReference type="Proteomes" id="UP000523545"/>
    </source>
</evidence>
<comment type="caution">
    <text evidence="3">The sequence shown here is derived from an EMBL/GenBank/DDBJ whole genome shotgun (WGS) entry which is preliminary data.</text>
</comment>
<keyword evidence="2" id="KW-0560">Oxidoreductase</keyword>
<evidence type="ECO:0000256" key="1">
    <source>
        <dbReference type="ARBA" id="ARBA00006484"/>
    </source>
</evidence>
<dbReference type="RefSeq" id="WP_179779688.1">
    <property type="nucleotide sequence ID" value="NZ_JACCHK010000001.1"/>
</dbReference>
<dbReference type="InterPro" id="IPR051122">
    <property type="entry name" value="SDR_DHRS6-like"/>
</dbReference>
<dbReference type="Proteomes" id="UP000523545">
    <property type="component" value="Unassembled WGS sequence"/>
</dbReference>
<dbReference type="PANTHER" id="PTHR43477:SF1">
    <property type="entry name" value="DIHYDROANTICAPSIN 7-DEHYDROGENASE"/>
    <property type="match status" value="1"/>
</dbReference>
<dbReference type="InterPro" id="IPR002347">
    <property type="entry name" value="SDR_fam"/>
</dbReference>
<dbReference type="InterPro" id="IPR036291">
    <property type="entry name" value="NAD(P)-bd_dom_sf"/>
</dbReference>
<dbReference type="PRINTS" id="PR00080">
    <property type="entry name" value="SDRFAMILY"/>
</dbReference>